<evidence type="ECO:0000256" key="1">
    <source>
        <dbReference type="SAM" id="MobiDB-lite"/>
    </source>
</evidence>
<keyword evidence="3" id="KW-1185">Reference proteome</keyword>
<protein>
    <submittedName>
        <fullName evidence="2">Uncharacterized protein</fullName>
    </submittedName>
</protein>
<feature type="compositionally biased region" description="Basic and acidic residues" evidence="1">
    <location>
        <begin position="218"/>
        <end position="240"/>
    </location>
</feature>
<dbReference type="Proteomes" id="UP000799424">
    <property type="component" value="Unassembled WGS sequence"/>
</dbReference>
<dbReference type="EMBL" id="MU006227">
    <property type="protein sequence ID" value="KAF2825685.1"/>
    <property type="molecule type" value="Genomic_DNA"/>
</dbReference>
<organism evidence="2 3">
    <name type="scientific">Ophiobolus disseminans</name>
    <dbReference type="NCBI Taxonomy" id="1469910"/>
    <lineage>
        <taxon>Eukaryota</taxon>
        <taxon>Fungi</taxon>
        <taxon>Dikarya</taxon>
        <taxon>Ascomycota</taxon>
        <taxon>Pezizomycotina</taxon>
        <taxon>Dothideomycetes</taxon>
        <taxon>Pleosporomycetidae</taxon>
        <taxon>Pleosporales</taxon>
        <taxon>Pleosporineae</taxon>
        <taxon>Phaeosphaeriaceae</taxon>
        <taxon>Ophiobolus</taxon>
    </lineage>
</organism>
<feature type="compositionally biased region" description="Basic and acidic residues" evidence="1">
    <location>
        <begin position="154"/>
        <end position="167"/>
    </location>
</feature>
<proteinExistence type="predicted"/>
<gene>
    <name evidence="2" type="ORF">CC86DRAFT_456106</name>
</gene>
<evidence type="ECO:0000313" key="3">
    <source>
        <dbReference type="Proteomes" id="UP000799424"/>
    </source>
</evidence>
<feature type="region of interest" description="Disordered" evidence="1">
    <location>
        <begin position="150"/>
        <end position="188"/>
    </location>
</feature>
<dbReference type="AlphaFoldDB" id="A0A6A6ZZD6"/>
<name>A0A6A6ZZD6_9PLEO</name>
<accession>A0A6A6ZZD6</accession>
<evidence type="ECO:0000313" key="2">
    <source>
        <dbReference type="EMBL" id="KAF2825685.1"/>
    </source>
</evidence>
<feature type="region of interest" description="Disordered" evidence="1">
    <location>
        <begin position="208"/>
        <end position="240"/>
    </location>
</feature>
<reference evidence="2" key="1">
    <citation type="journal article" date="2020" name="Stud. Mycol.">
        <title>101 Dothideomycetes genomes: a test case for predicting lifestyles and emergence of pathogens.</title>
        <authorList>
            <person name="Haridas S."/>
            <person name="Albert R."/>
            <person name="Binder M."/>
            <person name="Bloem J."/>
            <person name="Labutti K."/>
            <person name="Salamov A."/>
            <person name="Andreopoulos B."/>
            <person name="Baker S."/>
            <person name="Barry K."/>
            <person name="Bills G."/>
            <person name="Bluhm B."/>
            <person name="Cannon C."/>
            <person name="Castanera R."/>
            <person name="Culley D."/>
            <person name="Daum C."/>
            <person name="Ezra D."/>
            <person name="Gonzalez J."/>
            <person name="Henrissat B."/>
            <person name="Kuo A."/>
            <person name="Liang C."/>
            <person name="Lipzen A."/>
            <person name="Lutzoni F."/>
            <person name="Magnuson J."/>
            <person name="Mondo S."/>
            <person name="Nolan M."/>
            <person name="Ohm R."/>
            <person name="Pangilinan J."/>
            <person name="Park H.-J."/>
            <person name="Ramirez L."/>
            <person name="Alfaro M."/>
            <person name="Sun H."/>
            <person name="Tritt A."/>
            <person name="Yoshinaga Y."/>
            <person name="Zwiers L.-H."/>
            <person name="Turgeon B."/>
            <person name="Goodwin S."/>
            <person name="Spatafora J."/>
            <person name="Crous P."/>
            <person name="Grigoriev I."/>
        </authorList>
    </citation>
    <scope>NUCLEOTIDE SEQUENCE</scope>
    <source>
        <strain evidence="2">CBS 113818</strain>
    </source>
</reference>
<sequence length="240" mass="27111">MSSSQVPRGRSARDLAHAAYKDDQAIAGEAMRRFKIYKREENWKACLYQLHTARNHIERERDGRIDWNRNYGPHKGVEKQIQLKDNLLKKVDVHIKDYGEPLCRDPGPNAYISNLATYAVDLPREGFDASACRKSALDVDEAWQLCLTDDIVDDRDGPESQESRASEPDDGEDLCLWGSANSVGQPVDEVELREDRVEARKRYGRAQVDGDVVGGERGMGDGGDRAEAEREREACFDLKT</sequence>